<name>A0A6C0DVP6_9ZZZZ</name>
<evidence type="ECO:0000256" key="1">
    <source>
        <dbReference type="SAM" id="Phobius"/>
    </source>
</evidence>
<reference evidence="2" key="1">
    <citation type="journal article" date="2020" name="Nature">
        <title>Giant virus diversity and host interactions through global metagenomics.</title>
        <authorList>
            <person name="Schulz F."/>
            <person name="Roux S."/>
            <person name="Paez-Espino D."/>
            <person name="Jungbluth S."/>
            <person name="Walsh D.A."/>
            <person name="Denef V.J."/>
            <person name="McMahon K.D."/>
            <person name="Konstantinidis K.T."/>
            <person name="Eloe-Fadrosh E.A."/>
            <person name="Kyrpides N.C."/>
            <person name="Woyke T."/>
        </authorList>
    </citation>
    <scope>NUCLEOTIDE SEQUENCE</scope>
    <source>
        <strain evidence="2">GVMAG-M-3300023174-68</strain>
    </source>
</reference>
<accession>A0A6C0DVP6</accession>
<dbReference type="AlphaFoldDB" id="A0A6C0DVP6"/>
<organism evidence="2">
    <name type="scientific">viral metagenome</name>
    <dbReference type="NCBI Taxonomy" id="1070528"/>
    <lineage>
        <taxon>unclassified sequences</taxon>
        <taxon>metagenomes</taxon>
        <taxon>organismal metagenomes</taxon>
    </lineage>
</organism>
<feature type="transmembrane region" description="Helical" evidence="1">
    <location>
        <begin position="51"/>
        <end position="69"/>
    </location>
</feature>
<keyword evidence="1" id="KW-0472">Membrane</keyword>
<evidence type="ECO:0000313" key="2">
    <source>
        <dbReference type="EMBL" id="QHT20724.1"/>
    </source>
</evidence>
<keyword evidence="1" id="KW-1133">Transmembrane helix</keyword>
<dbReference type="EMBL" id="MN739681">
    <property type="protein sequence ID" value="QHT20724.1"/>
    <property type="molecule type" value="Genomic_DNA"/>
</dbReference>
<keyword evidence="1" id="KW-0812">Transmembrane</keyword>
<protein>
    <submittedName>
        <fullName evidence="2">Uncharacterized protein</fullName>
    </submittedName>
</protein>
<feature type="transmembrane region" description="Helical" evidence="1">
    <location>
        <begin position="12"/>
        <end position="30"/>
    </location>
</feature>
<sequence length="70" mass="8232">MKISADVQNKIPYVIGIIIILYILKPNAIFKPSGKHREYGFGYDRDGYKRSIYSMHFVILLIVIMIYVFF</sequence>
<proteinExistence type="predicted"/>